<protein>
    <recommendedName>
        <fullName evidence="2">BTB domain-containing protein</fullName>
    </recommendedName>
</protein>
<evidence type="ECO:0000313" key="3">
    <source>
        <dbReference type="EMBL" id="KAF2260956.1"/>
    </source>
</evidence>
<feature type="domain" description="BTB" evidence="2">
    <location>
        <begin position="34"/>
        <end position="103"/>
    </location>
</feature>
<dbReference type="PANTHER" id="PTHR47843:SF2">
    <property type="entry name" value="BTB DOMAIN-CONTAINING PROTEIN"/>
    <property type="match status" value="1"/>
</dbReference>
<evidence type="ECO:0000256" key="1">
    <source>
        <dbReference type="SAM" id="MobiDB-lite"/>
    </source>
</evidence>
<sequence>MARSSAIPMALPPPYTSSGTRGFSIRTNPENFCTTAELLIGPKRTRFLLHTSLLVNQSPYFRAALTGSFLESTNQAIELPDISVEVFELCVNWLYTNNIDPTPFKDGKPAYYTLLHLYIVADRLCFEGLRNAITDLIADLADKTNSVLTPSDTRILYDQIGDEAPLRKLILDLFAFKKTDKLLQMHEDRWHAGFLRDLCVLLKRPCEQSMQRHCLRMWIPESWHATRACDNCRAILPPRAGAVGCDECCLAWCIGCFGDGVGLAGWEDGRGNREDTAQEMDASGRGAEGGDERREFVKVSRKVRKWESCKPWRGSRCTVYHEHKETEACADVFSGR</sequence>
<dbReference type="InterPro" id="IPR000210">
    <property type="entry name" value="BTB/POZ_dom"/>
</dbReference>
<dbReference type="SUPFAM" id="SSF54695">
    <property type="entry name" value="POZ domain"/>
    <property type="match status" value="1"/>
</dbReference>
<dbReference type="PROSITE" id="PS50097">
    <property type="entry name" value="BTB"/>
    <property type="match status" value="1"/>
</dbReference>
<feature type="region of interest" description="Disordered" evidence="1">
    <location>
        <begin position="272"/>
        <end position="291"/>
    </location>
</feature>
<dbReference type="EMBL" id="ML986667">
    <property type="protein sequence ID" value="KAF2260956.1"/>
    <property type="molecule type" value="Genomic_DNA"/>
</dbReference>
<gene>
    <name evidence="3" type="ORF">CC78DRAFT_584169</name>
</gene>
<dbReference type="PANTHER" id="PTHR47843">
    <property type="entry name" value="BTB DOMAIN-CONTAINING PROTEIN-RELATED"/>
    <property type="match status" value="1"/>
</dbReference>
<dbReference type="AlphaFoldDB" id="A0A9P4K2L6"/>
<evidence type="ECO:0000259" key="2">
    <source>
        <dbReference type="PROSITE" id="PS50097"/>
    </source>
</evidence>
<dbReference type="CDD" id="cd18186">
    <property type="entry name" value="BTB_POZ_ZBTB_KLHL-like"/>
    <property type="match status" value="1"/>
</dbReference>
<reference evidence="4" key="1">
    <citation type="journal article" date="2020" name="Stud. Mycol.">
        <title>101 Dothideomycetes genomes: A test case for predicting lifestyles and emergence of pathogens.</title>
        <authorList>
            <person name="Haridas S."/>
            <person name="Albert R."/>
            <person name="Binder M."/>
            <person name="Bloem J."/>
            <person name="LaButti K."/>
            <person name="Salamov A."/>
            <person name="Andreopoulos B."/>
            <person name="Baker S."/>
            <person name="Barry K."/>
            <person name="Bills G."/>
            <person name="Bluhm B."/>
            <person name="Cannon C."/>
            <person name="Castanera R."/>
            <person name="Culley D."/>
            <person name="Daum C."/>
            <person name="Ezra D."/>
            <person name="Gonzalez J."/>
            <person name="Henrissat B."/>
            <person name="Kuo A."/>
            <person name="Liang C."/>
            <person name="Lipzen A."/>
            <person name="Lutzoni F."/>
            <person name="Magnuson J."/>
            <person name="Mondo S."/>
            <person name="Nolan M."/>
            <person name="Ohm R."/>
            <person name="Pangilinan J."/>
            <person name="Park H.-J."/>
            <person name="Ramirez L."/>
            <person name="Alfaro M."/>
            <person name="Sun H."/>
            <person name="Tritt A."/>
            <person name="Yoshinaga Y."/>
            <person name="Zwiers L.-H."/>
            <person name="Turgeon B."/>
            <person name="Goodwin S."/>
            <person name="Spatafora J."/>
            <person name="Crous P."/>
            <person name="Grigoriev I."/>
        </authorList>
    </citation>
    <scope>NUCLEOTIDE SEQUENCE [LARGE SCALE GENOMIC DNA]</scope>
    <source>
        <strain evidence="4">CBS 304.66</strain>
    </source>
</reference>
<keyword evidence="4" id="KW-1185">Reference proteome</keyword>
<dbReference type="OrthoDB" id="194443at2759"/>
<dbReference type="Pfam" id="PF00651">
    <property type="entry name" value="BTB"/>
    <property type="match status" value="1"/>
</dbReference>
<dbReference type="InterPro" id="IPR011333">
    <property type="entry name" value="SKP1/BTB/POZ_sf"/>
</dbReference>
<comment type="caution">
    <text evidence="3">The sequence shown here is derived from an EMBL/GenBank/DDBJ whole genome shotgun (WGS) entry which is preliminary data.</text>
</comment>
<dbReference type="Gene3D" id="3.30.710.10">
    <property type="entry name" value="Potassium Channel Kv1.1, Chain A"/>
    <property type="match status" value="1"/>
</dbReference>
<evidence type="ECO:0000313" key="4">
    <source>
        <dbReference type="Proteomes" id="UP000800093"/>
    </source>
</evidence>
<dbReference type="SMART" id="SM00225">
    <property type="entry name" value="BTB"/>
    <property type="match status" value="1"/>
</dbReference>
<name>A0A9P4K2L6_9PLEO</name>
<organism evidence="3 4">
    <name type="scientific">Lojkania enalia</name>
    <dbReference type="NCBI Taxonomy" id="147567"/>
    <lineage>
        <taxon>Eukaryota</taxon>
        <taxon>Fungi</taxon>
        <taxon>Dikarya</taxon>
        <taxon>Ascomycota</taxon>
        <taxon>Pezizomycotina</taxon>
        <taxon>Dothideomycetes</taxon>
        <taxon>Pleosporomycetidae</taxon>
        <taxon>Pleosporales</taxon>
        <taxon>Pleosporales incertae sedis</taxon>
        <taxon>Lojkania</taxon>
    </lineage>
</organism>
<proteinExistence type="predicted"/>
<dbReference type="Proteomes" id="UP000800093">
    <property type="component" value="Unassembled WGS sequence"/>
</dbReference>
<accession>A0A9P4K2L6</accession>